<organism evidence="2 3">
    <name type="scientific">Coprinopsis marcescibilis</name>
    <name type="common">Agaric fungus</name>
    <name type="synonym">Psathyrella marcescibilis</name>
    <dbReference type="NCBI Taxonomy" id="230819"/>
    <lineage>
        <taxon>Eukaryota</taxon>
        <taxon>Fungi</taxon>
        <taxon>Dikarya</taxon>
        <taxon>Basidiomycota</taxon>
        <taxon>Agaricomycotina</taxon>
        <taxon>Agaricomycetes</taxon>
        <taxon>Agaricomycetidae</taxon>
        <taxon>Agaricales</taxon>
        <taxon>Agaricineae</taxon>
        <taxon>Psathyrellaceae</taxon>
        <taxon>Coprinopsis</taxon>
    </lineage>
</organism>
<protein>
    <submittedName>
        <fullName evidence="2">Uncharacterized protein</fullName>
    </submittedName>
</protein>
<feature type="region of interest" description="Disordered" evidence="1">
    <location>
        <begin position="177"/>
        <end position="200"/>
    </location>
</feature>
<gene>
    <name evidence="2" type="ORF">FA15DRAFT_708536</name>
</gene>
<reference evidence="2 3" key="1">
    <citation type="journal article" date="2019" name="Nat. Ecol. Evol.">
        <title>Megaphylogeny resolves global patterns of mushroom evolution.</title>
        <authorList>
            <person name="Varga T."/>
            <person name="Krizsan K."/>
            <person name="Foldi C."/>
            <person name="Dima B."/>
            <person name="Sanchez-Garcia M."/>
            <person name="Sanchez-Ramirez S."/>
            <person name="Szollosi G.J."/>
            <person name="Szarkandi J.G."/>
            <person name="Papp V."/>
            <person name="Albert L."/>
            <person name="Andreopoulos W."/>
            <person name="Angelini C."/>
            <person name="Antonin V."/>
            <person name="Barry K.W."/>
            <person name="Bougher N.L."/>
            <person name="Buchanan P."/>
            <person name="Buyck B."/>
            <person name="Bense V."/>
            <person name="Catcheside P."/>
            <person name="Chovatia M."/>
            <person name="Cooper J."/>
            <person name="Damon W."/>
            <person name="Desjardin D."/>
            <person name="Finy P."/>
            <person name="Geml J."/>
            <person name="Haridas S."/>
            <person name="Hughes K."/>
            <person name="Justo A."/>
            <person name="Karasinski D."/>
            <person name="Kautmanova I."/>
            <person name="Kiss B."/>
            <person name="Kocsube S."/>
            <person name="Kotiranta H."/>
            <person name="LaButti K.M."/>
            <person name="Lechner B.E."/>
            <person name="Liimatainen K."/>
            <person name="Lipzen A."/>
            <person name="Lukacs Z."/>
            <person name="Mihaltcheva S."/>
            <person name="Morgado L.N."/>
            <person name="Niskanen T."/>
            <person name="Noordeloos M.E."/>
            <person name="Ohm R.A."/>
            <person name="Ortiz-Santana B."/>
            <person name="Ovrebo C."/>
            <person name="Racz N."/>
            <person name="Riley R."/>
            <person name="Savchenko A."/>
            <person name="Shiryaev A."/>
            <person name="Soop K."/>
            <person name="Spirin V."/>
            <person name="Szebenyi C."/>
            <person name="Tomsovsky M."/>
            <person name="Tulloss R.E."/>
            <person name="Uehling J."/>
            <person name="Grigoriev I.V."/>
            <person name="Vagvolgyi C."/>
            <person name="Papp T."/>
            <person name="Martin F.M."/>
            <person name="Miettinen O."/>
            <person name="Hibbett D.S."/>
            <person name="Nagy L.G."/>
        </authorList>
    </citation>
    <scope>NUCLEOTIDE SEQUENCE [LARGE SCALE GENOMIC DNA]</scope>
    <source>
        <strain evidence="2 3">CBS 121175</strain>
    </source>
</reference>
<proteinExistence type="predicted"/>
<evidence type="ECO:0000256" key="1">
    <source>
        <dbReference type="SAM" id="MobiDB-lite"/>
    </source>
</evidence>
<sequence length="200" mass="21716">MKHSLGTDIGTSHAPADLSRDLGVLMQSLEEHDVYILKEGRKLDEDDPPVVDIILAGAGALLNSGSRSSLEEYNCVFQQLQKQHCIIPVVDINIALNHLPEDPSPTTIPPAPDIEETNASAHDNTNMSKSEREEEEEEEEVGVSMETSLAFGSSDNEPTLSCKNLEDVAFDMDDVEADDDNNVAGTEGDGFTLDDVLSVY</sequence>
<dbReference type="STRING" id="230819.A0A5C3KIC1"/>
<keyword evidence="3" id="KW-1185">Reference proteome</keyword>
<dbReference type="AlphaFoldDB" id="A0A5C3KIC1"/>
<evidence type="ECO:0000313" key="2">
    <source>
        <dbReference type="EMBL" id="TFK19906.1"/>
    </source>
</evidence>
<dbReference type="Proteomes" id="UP000307440">
    <property type="component" value="Unassembled WGS sequence"/>
</dbReference>
<evidence type="ECO:0000313" key="3">
    <source>
        <dbReference type="Proteomes" id="UP000307440"/>
    </source>
</evidence>
<feature type="compositionally biased region" description="Polar residues" evidence="1">
    <location>
        <begin position="145"/>
        <end position="162"/>
    </location>
</feature>
<feature type="compositionally biased region" description="Polar residues" evidence="1">
    <location>
        <begin position="117"/>
        <end position="128"/>
    </location>
</feature>
<feature type="region of interest" description="Disordered" evidence="1">
    <location>
        <begin position="101"/>
        <end position="163"/>
    </location>
</feature>
<name>A0A5C3KIC1_COPMA</name>
<dbReference type="EMBL" id="ML210319">
    <property type="protein sequence ID" value="TFK19906.1"/>
    <property type="molecule type" value="Genomic_DNA"/>
</dbReference>
<accession>A0A5C3KIC1</accession>
<dbReference type="OrthoDB" id="2496395at2759"/>
<feature type="compositionally biased region" description="Pro residues" evidence="1">
    <location>
        <begin position="102"/>
        <end position="112"/>
    </location>
</feature>